<dbReference type="PANTHER" id="PTHR30157:SF0">
    <property type="entry name" value="NADPH-DEPENDENT FERRIC-CHELATE REDUCTASE"/>
    <property type="match status" value="1"/>
</dbReference>
<reference evidence="1 2" key="1">
    <citation type="submission" date="2019-10" db="EMBL/GenBank/DDBJ databases">
        <title>Nocardioides novel species isolated from the excrement of Marmot.</title>
        <authorList>
            <person name="Zhang G."/>
        </authorList>
    </citation>
    <scope>NUCLEOTIDE SEQUENCE [LARGE SCALE GENOMIC DNA]</scope>
    <source>
        <strain evidence="2">zg-579</strain>
    </source>
</reference>
<accession>A0A6I3JAZ1</accession>
<proteinExistence type="predicted"/>
<dbReference type="Proteomes" id="UP000433406">
    <property type="component" value="Unassembled WGS sequence"/>
</dbReference>
<dbReference type="InterPro" id="IPR007037">
    <property type="entry name" value="SIP_rossman_dom"/>
</dbReference>
<comment type="caution">
    <text evidence="1">The sequence shown here is derived from an EMBL/GenBank/DDBJ whole genome shotgun (WGS) entry which is preliminary data.</text>
</comment>
<dbReference type="CDD" id="cd06193">
    <property type="entry name" value="siderophore_interacting"/>
    <property type="match status" value="1"/>
</dbReference>
<dbReference type="Gene3D" id="2.40.30.10">
    <property type="entry name" value="Translation factors"/>
    <property type="match status" value="1"/>
</dbReference>
<dbReference type="InterPro" id="IPR039261">
    <property type="entry name" value="FNR_nucleotide-bd"/>
</dbReference>
<dbReference type="PROSITE" id="PS51384">
    <property type="entry name" value="FAD_FR"/>
    <property type="match status" value="1"/>
</dbReference>
<dbReference type="Pfam" id="PF04954">
    <property type="entry name" value="SIP"/>
    <property type="match status" value="1"/>
</dbReference>
<dbReference type="InterPro" id="IPR017938">
    <property type="entry name" value="Riboflavin_synthase-like_b-brl"/>
</dbReference>
<dbReference type="Gene3D" id="3.40.50.80">
    <property type="entry name" value="Nucleotide-binding domain of ferredoxin-NADP reductase (FNR) module"/>
    <property type="match status" value="1"/>
</dbReference>
<dbReference type="GO" id="GO:0016491">
    <property type="term" value="F:oxidoreductase activity"/>
    <property type="evidence" value="ECO:0007669"/>
    <property type="project" value="InterPro"/>
</dbReference>
<dbReference type="InterPro" id="IPR039374">
    <property type="entry name" value="SIP_fam"/>
</dbReference>
<organism evidence="1 2">
    <name type="scientific">Nocardioides marmotae</name>
    <dbReference type="NCBI Taxonomy" id="2663857"/>
    <lineage>
        <taxon>Bacteria</taxon>
        <taxon>Bacillati</taxon>
        <taxon>Actinomycetota</taxon>
        <taxon>Actinomycetes</taxon>
        <taxon>Propionibacteriales</taxon>
        <taxon>Nocardioidaceae</taxon>
        <taxon>Nocardioides</taxon>
    </lineage>
</organism>
<gene>
    <name evidence="1" type="ORF">GGQ22_09195</name>
</gene>
<dbReference type="EMBL" id="WLCI01000008">
    <property type="protein sequence ID" value="MTB95261.1"/>
    <property type="molecule type" value="Genomic_DNA"/>
</dbReference>
<keyword evidence="2" id="KW-1185">Reference proteome</keyword>
<sequence>MSAPMSIDRSEPGTRVALHQRTGTGIARVGYPIGVRRVRVAAREQVTETMVRLTLSGPELEGFHTYQADDHVKVVFAFPDGTRNDPVPNDEDSLDWVRPVPPTRKYTVRRHDPARREIDLDFVVHPGGLAADWAATVAVGEEVVIAGPPGAKVWTTGFDHHVLAVDTTGLPALARWLEESPADVSAHVLIDTDQAADRDYPLVSLPGVEVTWLDRGEGSRLAEAVAALALPPGRTFLFAAGEAGDVKALRAWAREHCAESTVTGYWKRGVAGLDD</sequence>
<dbReference type="InterPro" id="IPR017927">
    <property type="entry name" value="FAD-bd_FR_type"/>
</dbReference>
<dbReference type="SUPFAM" id="SSF63380">
    <property type="entry name" value="Riboflavin synthase domain-like"/>
    <property type="match status" value="1"/>
</dbReference>
<evidence type="ECO:0000313" key="1">
    <source>
        <dbReference type="EMBL" id="MTB95261.1"/>
    </source>
</evidence>
<dbReference type="Pfam" id="PF08021">
    <property type="entry name" value="FAD_binding_9"/>
    <property type="match status" value="1"/>
</dbReference>
<name>A0A6I3JAZ1_9ACTN</name>
<evidence type="ECO:0000313" key="2">
    <source>
        <dbReference type="Proteomes" id="UP000433406"/>
    </source>
</evidence>
<dbReference type="AlphaFoldDB" id="A0A6I3JAZ1"/>
<protein>
    <submittedName>
        <fullName evidence="1">Siderophore-interacting protein</fullName>
    </submittedName>
</protein>
<dbReference type="PANTHER" id="PTHR30157">
    <property type="entry name" value="FERRIC REDUCTASE, NADPH-DEPENDENT"/>
    <property type="match status" value="1"/>
</dbReference>
<dbReference type="InterPro" id="IPR013113">
    <property type="entry name" value="SIP_FAD-bd"/>
</dbReference>